<accession>A0AAD3TJH7</accession>
<comment type="caution">
    <text evidence="2">The sequence shown here is derived from an EMBL/GenBank/DDBJ whole genome shotgun (WGS) entry which is preliminary data.</text>
</comment>
<sequence length="381" mass="42008">MSADNSTSQKGRSVFGDVTNQLGKREFLLISRSPASKSLGRNDKNIVKERDSYYAKQISSGNENLQVERHSATKCANIINEVELCRLKGGKAYRLQSHRNIDPIQGDARISIPRAALETRKQSNIVEDVEVGNITREHCPSTISMAKGSKSYKRIFNEVSGKLQDEEGRGLSEAAQSDSIIDPLVSPTLNSDGKSIVANGLSCSISGSVVGPRLTEFETTKSIELERCMGLKGEGSSSPSAGLDLLKDCSCSFCMKAAYIWSDLHYQDAKGRLAASLKSRNETSNLLRRTFDENEVARHGQKNPTKCSTIEADLQNQWKSLFHSVENIFAKESIQVETSYLALKDLREKCKKNLEMTNRVPSNARPCHSDAHVDPTRTSSS</sequence>
<evidence type="ECO:0000313" key="2">
    <source>
        <dbReference type="EMBL" id="GMH31040.1"/>
    </source>
</evidence>
<organism evidence="2 3">
    <name type="scientific">Nepenthes gracilis</name>
    <name type="common">Slender pitcher plant</name>
    <dbReference type="NCBI Taxonomy" id="150966"/>
    <lineage>
        <taxon>Eukaryota</taxon>
        <taxon>Viridiplantae</taxon>
        <taxon>Streptophyta</taxon>
        <taxon>Embryophyta</taxon>
        <taxon>Tracheophyta</taxon>
        <taxon>Spermatophyta</taxon>
        <taxon>Magnoliopsida</taxon>
        <taxon>eudicotyledons</taxon>
        <taxon>Gunneridae</taxon>
        <taxon>Pentapetalae</taxon>
        <taxon>Caryophyllales</taxon>
        <taxon>Nepenthaceae</taxon>
        <taxon>Nepenthes</taxon>
    </lineage>
</organism>
<name>A0AAD3TJH7_NEPGR</name>
<gene>
    <name evidence="2" type="ORF">Nepgr_032883</name>
</gene>
<dbReference type="AlphaFoldDB" id="A0AAD3TJH7"/>
<proteinExistence type="predicted"/>
<feature type="region of interest" description="Disordered" evidence="1">
    <location>
        <begin position="357"/>
        <end position="381"/>
    </location>
</feature>
<keyword evidence="3" id="KW-1185">Reference proteome</keyword>
<evidence type="ECO:0000256" key="1">
    <source>
        <dbReference type="SAM" id="MobiDB-lite"/>
    </source>
</evidence>
<dbReference type="Proteomes" id="UP001279734">
    <property type="component" value="Unassembled WGS sequence"/>
</dbReference>
<dbReference type="PANTHER" id="PTHR33924:SF1">
    <property type="entry name" value="DNA-DIRECTED RNA POLYMERASE SUBUNIT BETA"/>
    <property type="match status" value="1"/>
</dbReference>
<protein>
    <submittedName>
        <fullName evidence="2">Uncharacterized protein</fullName>
    </submittedName>
</protein>
<dbReference type="PANTHER" id="PTHR33924">
    <property type="entry name" value="CATION-TRANSPORTING ATPASE"/>
    <property type="match status" value="1"/>
</dbReference>
<dbReference type="EMBL" id="BSYO01000039">
    <property type="protein sequence ID" value="GMH31040.1"/>
    <property type="molecule type" value="Genomic_DNA"/>
</dbReference>
<reference evidence="2" key="1">
    <citation type="submission" date="2023-05" db="EMBL/GenBank/DDBJ databases">
        <title>Nepenthes gracilis genome sequencing.</title>
        <authorList>
            <person name="Fukushima K."/>
        </authorList>
    </citation>
    <scope>NUCLEOTIDE SEQUENCE</scope>
    <source>
        <strain evidence="2">SING2019-196</strain>
    </source>
</reference>
<evidence type="ECO:0000313" key="3">
    <source>
        <dbReference type="Proteomes" id="UP001279734"/>
    </source>
</evidence>